<dbReference type="WBParaSite" id="PEQ_0000971501-mRNA-1">
    <property type="protein sequence ID" value="PEQ_0000971501-mRNA-1"/>
    <property type="gene ID" value="PEQ_0000971501"/>
</dbReference>
<dbReference type="Proteomes" id="UP000887564">
    <property type="component" value="Unplaced"/>
</dbReference>
<feature type="chain" id="PRO_5037907894" evidence="1">
    <location>
        <begin position="16"/>
        <end position="79"/>
    </location>
</feature>
<keyword evidence="2" id="KW-1185">Reference proteome</keyword>
<feature type="signal peptide" evidence="1">
    <location>
        <begin position="1"/>
        <end position="15"/>
    </location>
</feature>
<evidence type="ECO:0000313" key="3">
    <source>
        <dbReference type="WBParaSite" id="PEQ_0000971501-mRNA-1"/>
    </source>
</evidence>
<proteinExistence type="predicted"/>
<accession>A0A914RT94</accession>
<evidence type="ECO:0000256" key="1">
    <source>
        <dbReference type="SAM" id="SignalP"/>
    </source>
</evidence>
<keyword evidence="1" id="KW-0732">Signal</keyword>
<dbReference type="AlphaFoldDB" id="A0A914RT94"/>
<organism evidence="2 3">
    <name type="scientific">Parascaris equorum</name>
    <name type="common">Equine roundworm</name>
    <dbReference type="NCBI Taxonomy" id="6256"/>
    <lineage>
        <taxon>Eukaryota</taxon>
        <taxon>Metazoa</taxon>
        <taxon>Ecdysozoa</taxon>
        <taxon>Nematoda</taxon>
        <taxon>Chromadorea</taxon>
        <taxon>Rhabditida</taxon>
        <taxon>Spirurina</taxon>
        <taxon>Ascaridomorpha</taxon>
        <taxon>Ascaridoidea</taxon>
        <taxon>Ascarididae</taxon>
        <taxon>Parascaris</taxon>
    </lineage>
</organism>
<evidence type="ECO:0000313" key="2">
    <source>
        <dbReference type="Proteomes" id="UP000887564"/>
    </source>
</evidence>
<reference evidence="3" key="1">
    <citation type="submission" date="2022-11" db="UniProtKB">
        <authorList>
            <consortium name="WormBaseParasite"/>
        </authorList>
    </citation>
    <scope>IDENTIFICATION</scope>
</reference>
<sequence>MRVLLLLFTIAVTFASEEVKEVFAEVRQRLNTHLRLTVDNEDVDCTTRDHPRCTEYTLRSPFHLIVIEDPLACFLYFLL</sequence>
<protein>
    <submittedName>
        <fullName evidence="3">Uncharacterized protein</fullName>
    </submittedName>
</protein>
<name>A0A914RT94_PAREQ</name>